<dbReference type="InterPro" id="IPR009078">
    <property type="entry name" value="Ferritin-like_SF"/>
</dbReference>
<name>A0A3P8SXD6_AMPPE</name>
<accession>A0A3P8SXD6</accession>
<evidence type="ECO:0000313" key="1">
    <source>
        <dbReference type="Ensembl" id="ENSAPEP00000016707.1"/>
    </source>
</evidence>
<proteinExistence type="predicted"/>
<dbReference type="InterPro" id="IPR012347">
    <property type="entry name" value="Ferritin-like"/>
</dbReference>
<reference evidence="1 2" key="1">
    <citation type="submission" date="2018-03" db="EMBL/GenBank/DDBJ databases">
        <title>Finding Nemo's genes: A chromosome-scale reference assembly of the genome of the orange clownfish Amphiprion percula.</title>
        <authorList>
            <person name="Lehmann R."/>
        </authorList>
    </citation>
    <scope>NUCLEOTIDE SEQUENCE</scope>
</reference>
<organism evidence="1 2">
    <name type="scientific">Amphiprion percula</name>
    <name type="common">Orange clownfish</name>
    <name type="synonym">Lutjanus percula</name>
    <dbReference type="NCBI Taxonomy" id="161767"/>
    <lineage>
        <taxon>Eukaryota</taxon>
        <taxon>Metazoa</taxon>
        <taxon>Chordata</taxon>
        <taxon>Craniata</taxon>
        <taxon>Vertebrata</taxon>
        <taxon>Euteleostomi</taxon>
        <taxon>Actinopterygii</taxon>
        <taxon>Neopterygii</taxon>
        <taxon>Teleostei</taxon>
        <taxon>Neoteleostei</taxon>
        <taxon>Acanthomorphata</taxon>
        <taxon>Ovalentaria</taxon>
        <taxon>Pomacentridae</taxon>
        <taxon>Amphiprion</taxon>
    </lineage>
</organism>
<dbReference type="GeneTree" id="ENSGT00940000180355"/>
<reference evidence="1" key="3">
    <citation type="submission" date="2025-09" db="UniProtKB">
        <authorList>
            <consortium name="Ensembl"/>
        </authorList>
    </citation>
    <scope>IDENTIFICATION</scope>
</reference>
<dbReference type="SUPFAM" id="SSF47240">
    <property type="entry name" value="Ferritin-like"/>
    <property type="match status" value="1"/>
</dbReference>
<dbReference type="Proteomes" id="UP000265080">
    <property type="component" value="Chromosome 9"/>
</dbReference>
<reference evidence="1" key="2">
    <citation type="submission" date="2025-08" db="UniProtKB">
        <authorList>
            <consortium name="Ensembl"/>
        </authorList>
    </citation>
    <scope>IDENTIFICATION</scope>
</reference>
<dbReference type="Gene3D" id="1.20.1260.10">
    <property type="match status" value="1"/>
</dbReference>
<protein>
    <submittedName>
        <fullName evidence="1">Uncharacterized protein</fullName>
    </submittedName>
</protein>
<dbReference type="Ensembl" id="ENSAPET00000017166.1">
    <property type="protein sequence ID" value="ENSAPEP00000016707.1"/>
    <property type="gene ID" value="ENSAPEG00000011937.1"/>
</dbReference>
<keyword evidence="2" id="KW-1185">Reference proteome</keyword>
<evidence type="ECO:0000313" key="2">
    <source>
        <dbReference type="Proteomes" id="UP000265080"/>
    </source>
</evidence>
<sequence>MRLLTAATKMQSQVRQNYHSDCTAAINQMVNMEMVASEQFHVQVLAFILMLFWQISPS</sequence>
<dbReference type="AlphaFoldDB" id="A0A3P8SXD6"/>